<protein>
    <submittedName>
        <fullName evidence="1">Uncharacterized protein</fullName>
    </submittedName>
</protein>
<evidence type="ECO:0000313" key="2">
    <source>
        <dbReference type="Proteomes" id="UP000256964"/>
    </source>
</evidence>
<dbReference type="Proteomes" id="UP000256964">
    <property type="component" value="Unassembled WGS sequence"/>
</dbReference>
<organism evidence="1 2">
    <name type="scientific">Lentinus brumalis</name>
    <dbReference type="NCBI Taxonomy" id="2498619"/>
    <lineage>
        <taxon>Eukaryota</taxon>
        <taxon>Fungi</taxon>
        <taxon>Dikarya</taxon>
        <taxon>Basidiomycota</taxon>
        <taxon>Agaricomycotina</taxon>
        <taxon>Agaricomycetes</taxon>
        <taxon>Polyporales</taxon>
        <taxon>Polyporaceae</taxon>
        <taxon>Lentinus</taxon>
    </lineage>
</organism>
<gene>
    <name evidence="1" type="ORF">OH76DRAFT_1397683</name>
</gene>
<sequence>MVLRSLGRHLSALQSWLAIRTVREIPQAVVAGLGCTAGLRRQASCLALRRAASVQYRNSIAGFRGAFDCSL</sequence>
<keyword evidence="2" id="KW-1185">Reference proteome</keyword>
<evidence type="ECO:0000313" key="1">
    <source>
        <dbReference type="EMBL" id="RDX54405.1"/>
    </source>
</evidence>
<dbReference type="PROSITE" id="PS51257">
    <property type="entry name" value="PROKAR_LIPOPROTEIN"/>
    <property type="match status" value="1"/>
</dbReference>
<proteinExistence type="predicted"/>
<reference evidence="1 2" key="1">
    <citation type="journal article" date="2018" name="Biotechnol. Biofuels">
        <title>Integrative visual omics of the white-rot fungus Polyporus brumalis exposes the biotechnological potential of its oxidative enzymes for delignifying raw plant biomass.</title>
        <authorList>
            <person name="Miyauchi S."/>
            <person name="Rancon A."/>
            <person name="Drula E."/>
            <person name="Hage H."/>
            <person name="Chaduli D."/>
            <person name="Favel A."/>
            <person name="Grisel S."/>
            <person name="Henrissat B."/>
            <person name="Herpoel-Gimbert I."/>
            <person name="Ruiz-Duenas F.J."/>
            <person name="Chevret D."/>
            <person name="Hainaut M."/>
            <person name="Lin J."/>
            <person name="Wang M."/>
            <person name="Pangilinan J."/>
            <person name="Lipzen A."/>
            <person name="Lesage-Meessen L."/>
            <person name="Navarro D."/>
            <person name="Riley R."/>
            <person name="Grigoriev I.V."/>
            <person name="Zhou S."/>
            <person name="Raouche S."/>
            <person name="Rosso M.N."/>
        </authorList>
    </citation>
    <scope>NUCLEOTIDE SEQUENCE [LARGE SCALE GENOMIC DNA]</scope>
    <source>
        <strain evidence="1 2">BRFM 1820</strain>
    </source>
</reference>
<name>A0A371DPD3_9APHY</name>
<dbReference type="EMBL" id="KZ857384">
    <property type="protein sequence ID" value="RDX54405.1"/>
    <property type="molecule type" value="Genomic_DNA"/>
</dbReference>
<accession>A0A371DPD3</accession>
<dbReference type="AlphaFoldDB" id="A0A371DPD3"/>